<evidence type="ECO:0000313" key="2">
    <source>
        <dbReference type="Proteomes" id="UP000319716"/>
    </source>
</evidence>
<organism evidence="1 2">
    <name type="scientific">Sporolactobacillus inulinus</name>
    <dbReference type="NCBI Taxonomy" id="2078"/>
    <lineage>
        <taxon>Bacteria</taxon>
        <taxon>Bacillati</taxon>
        <taxon>Bacillota</taxon>
        <taxon>Bacilli</taxon>
        <taxon>Bacillales</taxon>
        <taxon>Sporolactobacillaceae</taxon>
        <taxon>Sporolactobacillus</taxon>
    </lineage>
</organism>
<comment type="caution">
    <text evidence="1">The sequence shown here is derived from an EMBL/GenBank/DDBJ whole genome shotgun (WGS) entry which is preliminary data.</text>
</comment>
<gene>
    <name evidence="1" type="ORF">NBRC111894_4305</name>
</gene>
<proteinExistence type="predicted"/>
<evidence type="ECO:0000313" key="1">
    <source>
        <dbReference type="EMBL" id="GAY78751.1"/>
    </source>
</evidence>
<protein>
    <submittedName>
        <fullName evidence="1">Uncharacterized protein</fullName>
    </submittedName>
</protein>
<dbReference type="AlphaFoldDB" id="A0A4Y1ZIF2"/>
<dbReference type="Proteomes" id="UP000319716">
    <property type="component" value="Unassembled WGS sequence"/>
</dbReference>
<name>A0A4Y1ZIF2_9BACL</name>
<reference evidence="1 2" key="1">
    <citation type="submission" date="2017-11" db="EMBL/GenBank/DDBJ databases">
        <title>Draft Genome Sequence of Sporolactobacillus inulinus NBRC 111894 Isolated from Koso, a Japanese Sugar-Vegetable Fermented Beverage.</title>
        <authorList>
            <person name="Chiou T.Y."/>
            <person name="Oshima K."/>
            <person name="Suda W."/>
            <person name="Hattori M."/>
            <person name="Takahashi T."/>
        </authorList>
    </citation>
    <scope>NUCLEOTIDE SEQUENCE [LARGE SCALE GENOMIC DNA]</scope>
    <source>
        <strain evidence="1 2">NBRC111894</strain>
    </source>
</reference>
<accession>A0A4Y1ZIF2</accession>
<dbReference type="EMBL" id="BEXB01000060">
    <property type="protein sequence ID" value="GAY78751.1"/>
    <property type="molecule type" value="Genomic_DNA"/>
</dbReference>
<sequence length="39" mass="4570">MYEIKLQQGILFLRIRMLFSGLIHAVDHDFVHDGIKESV</sequence>